<evidence type="ECO:0000313" key="8">
    <source>
        <dbReference type="Proteomes" id="UP001634394"/>
    </source>
</evidence>
<dbReference type="Gene3D" id="2.120.10.30">
    <property type="entry name" value="TolB, C-terminal domain"/>
    <property type="match status" value="1"/>
</dbReference>
<evidence type="ECO:0000256" key="3">
    <source>
        <dbReference type="ARBA" id="ARBA00022833"/>
    </source>
</evidence>
<dbReference type="InterPro" id="IPR011044">
    <property type="entry name" value="Quino_amine_DH_bsu"/>
</dbReference>
<dbReference type="PANTHER" id="PTHR25462:SF296">
    <property type="entry name" value="MEIOTIC P26, ISOFORM F"/>
    <property type="match status" value="1"/>
</dbReference>
<dbReference type="InterPro" id="IPR011042">
    <property type="entry name" value="6-blade_b-propeller_TolB-like"/>
</dbReference>
<dbReference type="EMBL" id="JBJQND010000018">
    <property type="protein sequence ID" value="KAL3836121.1"/>
    <property type="molecule type" value="Genomic_DNA"/>
</dbReference>
<evidence type="ECO:0000256" key="2">
    <source>
        <dbReference type="ARBA" id="ARBA00022771"/>
    </source>
</evidence>
<dbReference type="CDD" id="cd19756">
    <property type="entry name" value="Bbox2"/>
    <property type="match status" value="1"/>
</dbReference>
<dbReference type="InterPro" id="IPR047153">
    <property type="entry name" value="TRIM45/56/19-like"/>
</dbReference>
<dbReference type="PANTHER" id="PTHR25462">
    <property type="entry name" value="BONUS, ISOFORM C-RELATED"/>
    <property type="match status" value="1"/>
</dbReference>
<dbReference type="InterPro" id="IPR000315">
    <property type="entry name" value="Znf_B-box"/>
</dbReference>
<keyword evidence="3" id="KW-0862">Zinc</keyword>
<evidence type="ECO:0000313" key="7">
    <source>
        <dbReference type="EMBL" id="KAL3836121.1"/>
    </source>
</evidence>
<dbReference type="SUPFAM" id="SSF57850">
    <property type="entry name" value="RING/U-box"/>
    <property type="match status" value="1"/>
</dbReference>
<feature type="domain" description="B box-type" evidence="6">
    <location>
        <begin position="168"/>
        <end position="203"/>
    </location>
</feature>
<feature type="domain" description="B box-type" evidence="6">
    <location>
        <begin position="105"/>
        <end position="156"/>
    </location>
</feature>
<dbReference type="Proteomes" id="UP001634394">
    <property type="component" value="Unassembled WGS sequence"/>
</dbReference>
<protein>
    <submittedName>
        <fullName evidence="7">Uncharacterized protein</fullName>
    </submittedName>
</protein>
<dbReference type="InterPro" id="IPR001841">
    <property type="entry name" value="Znf_RING"/>
</dbReference>
<dbReference type="AlphaFoldDB" id="A0ABD3TGH0"/>
<dbReference type="Gene3D" id="3.30.160.60">
    <property type="entry name" value="Classic Zinc Finger"/>
    <property type="match status" value="1"/>
</dbReference>
<keyword evidence="1" id="KW-0479">Metal-binding</keyword>
<feature type="domain" description="RING-type" evidence="5">
    <location>
        <begin position="27"/>
        <end position="70"/>
    </location>
</feature>
<evidence type="ECO:0000259" key="5">
    <source>
        <dbReference type="PROSITE" id="PS50089"/>
    </source>
</evidence>
<dbReference type="InterPro" id="IPR013083">
    <property type="entry name" value="Znf_RING/FYVE/PHD"/>
</dbReference>
<comment type="caution">
    <text evidence="7">The sequence shown here is derived from an EMBL/GenBank/DDBJ whole genome shotgun (WGS) entry which is preliminary data.</text>
</comment>
<sequence length="696" mass="79110">MDGKVNSPAKPDLKVELVVDKSKEYYCPLCLKDFKMPRILPCLDTFCEECLSACIPNSRIHYGFGCPICKTSTALPSKGEANKNWPAIFPLNTITELMASNDQAKEEEYCNRCKMENGSSTLATSFCVVCKEYFCDGCVKFHMSFKALADHKIILKNDPYIKLASSLKHVLNCKHHSEKNLDMFCKDHNCECCSTCFEQIHHQCSNCLKLSSYAHKKLQQKPTREILLHLREMESQLERFIGIKEKQLKLLEKRVKDLPDKIRNMRAKINEILNTMEQRIVVEGENILQEESSKMQKCTQRCKSLAASIRLSALVLKTTSDHGNDLQTYLTQQAITQKLDKIKVEVSENYTETKPVDIKIKFHQIFNDFLLLGQHKMAELEVKDVDTTTKPSPKVLSPRKKDILKDKGNQKVTETMKSNDGVVDVEFVSTFETLYPVDGIKPRYTGATYLPEGNVLLVDFSNNKCCLYDSEYDFVADYNFQKHPRNICHLEGKKVAVTIPMSNEIEILVIDKGIKSVKTVTTPHQCFGLTSLTSEKLVVSGHNRNTRRHFWAIITTGGKEHHYQEIDENVLGSIVSHVTVNGAKTCIYVSCAALEAVFAFTLDGQLVYRYTNKDLKYPYGVGVDRQDNMYVLGRSSNNLHQVSPEGICLRVISSTIPDNPRHICFTEAKDMFLITHGKLISEQCAVFRLKTSSLRR</sequence>
<evidence type="ECO:0000259" key="6">
    <source>
        <dbReference type="PROSITE" id="PS50119"/>
    </source>
</evidence>
<keyword evidence="8" id="KW-1185">Reference proteome</keyword>
<keyword evidence="2 4" id="KW-0863">Zinc-finger</keyword>
<name>A0ABD3TGH0_SINWO</name>
<dbReference type="Gene3D" id="3.30.40.10">
    <property type="entry name" value="Zinc/RING finger domain, C3HC4 (zinc finger)"/>
    <property type="match status" value="1"/>
</dbReference>
<gene>
    <name evidence="7" type="ORF">ACJMK2_021572</name>
</gene>
<dbReference type="PROSITE" id="PS50089">
    <property type="entry name" value="ZF_RING_2"/>
    <property type="match status" value="1"/>
</dbReference>
<dbReference type="SUPFAM" id="SSF50969">
    <property type="entry name" value="YVTN repeat-like/Quinoprotein amine dehydrogenase"/>
    <property type="match status" value="1"/>
</dbReference>
<dbReference type="PROSITE" id="PS50119">
    <property type="entry name" value="ZF_BBOX"/>
    <property type="match status" value="2"/>
</dbReference>
<dbReference type="GO" id="GO:0008270">
    <property type="term" value="F:zinc ion binding"/>
    <property type="evidence" value="ECO:0007669"/>
    <property type="project" value="UniProtKB-KW"/>
</dbReference>
<proteinExistence type="predicted"/>
<reference evidence="7 8" key="1">
    <citation type="submission" date="2024-11" db="EMBL/GenBank/DDBJ databases">
        <title>Chromosome-level genome assembly of the freshwater bivalve Anodonta woodiana.</title>
        <authorList>
            <person name="Chen X."/>
        </authorList>
    </citation>
    <scope>NUCLEOTIDE SEQUENCE [LARGE SCALE GENOMIC DNA]</scope>
    <source>
        <strain evidence="7">MN2024</strain>
        <tissue evidence="7">Gills</tissue>
    </source>
</reference>
<evidence type="ECO:0000256" key="4">
    <source>
        <dbReference type="PROSITE-ProRule" id="PRU00024"/>
    </source>
</evidence>
<accession>A0ABD3TGH0</accession>
<evidence type="ECO:0000256" key="1">
    <source>
        <dbReference type="ARBA" id="ARBA00022723"/>
    </source>
</evidence>
<organism evidence="7 8">
    <name type="scientific">Sinanodonta woodiana</name>
    <name type="common">Chinese pond mussel</name>
    <name type="synonym">Anodonta woodiana</name>
    <dbReference type="NCBI Taxonomy" id="1069815"/>
    <lineage>
        <taxon>Eukaryota</taxon>
        <taxon>Metazoa</taxon>
        <taxon>Spiralia</taxon>
        <taxon>Lophotrochozoa</taxon>
        <taxon>Mollusca</taxon>
        <taxon>Bivalvia</taxon>
        <taxon>Autobranchia</taxon>
        <taxon>Heteroconchia</taxon>
        <taxon>Palaeoheterodonta</taxon>
        <taxon>Unionida</taxon>
        <taxon>Unionoidea</taxon>
        <taxon>Unionidae</taxon>
        <taxon>Unioninae</taxon>
        <taxon>Sinanodonta</taxon>
    </lineage>
</organism>